<evidence type="ECO:0000256" key="1">
    <source>
        <dbReference type="SAM" id="Phobius"/>
    </source>
</evidence>
<feature type="transmembrane region" description="Helical" evidence="1">
    <location>
        <begin position="12"/>
        <end position="29"/>
    </location>
</feature>
<keyword evidence="2" id="KW-0614">Plasmid</keyword>
<evidence type="ECO:0000313" key="2">
    <source>
        <dbReference type="EMBL" id="ABW32507.1"/>
    </source>
</evidence>
<protein>
    <submittedName>
        <fullName evidence="2">Uncharacterized protein</fullName>
    </submittedName>
</protein>
<organism evidence="2 3">
    <name type="scientific">Acaryochloris marina (strain MBIC 11017)</name>
    <dbReference type="NCBI Taxonomy" id="329726"/>
    <lineage>
        <taxon>Bacteria</taxon>
        <taxon>Bacillati</taxon>
        <taxon>Cyanobacteriota</taxon>
        <taxon>Cyanophyceae</taxon>
        <taxon>Acaryochloridales</taxon>
        <taxon>Acaryochloridaceae</taxon>
        <taxon>Acaryochloris</taxon>
    </lineage>
</organism>
<dbReference type="HOGENOM" id="CLU_3163368_0_0_3"/>
<name>A8ZNC1_ACAM1</name>
<dbReference type="AlphaFoldDB" id="A8ZNC1"/>
<evidence type="ECO:0000313" key="3">
    <source>
        <dbReference type="Proteomes" id="UP000000268"/>
    </source>
</evidence>
<keyword evidence="3" id="KW-1185">Reference proteome</keyword>
<dbReference type="Proteomes" id="UP000000268">
    <property type="component" value="Plasmid pREB4"/>
</dbReference>
<proteinExistence type="predicted"/>
<dbReference type="EMBL" id="CP000841">
    <property type="protein sequence ID" value="ABW32507.1"/>
    <property type="molecule type" value="Genomic_DNA"/>
</dbReference>
<dbReference type="KEGG" id="amr:AM1_D0010"/>
<geneLocation type="plasmid" evidence="2 3">
    <name>pREB4</name>
</geneLocation>
<keyword evidence="1" id="KW-1133">Transmembrane helix</keyword>
<reference evidence="2 3" key="1">
    <citation type="journal article" date="2008" name="Proc. Natl. Acad. Sci. U.S.A.">
        <title>Niche adaptation and genome expansion in the chlorophyll d-producing cyanobacterium Acaryochloris marina.</title>
        <authorList>
            <person name="Swingley W.D."/>
            <person name="Chen M."/>
            <person name="Cheung P.C."/>
            <person name="Conrad A.L."/>
            <person name="Dejesa L.C."/>
            <person name="Hao J."/>
            <person name="Honchak B.M."/>
            <person name="Karbach L.E."/>
            <person name="Kurdoglu A."/>
            <person name="Lahiri S."/>
            <person name="Mastrian S.D."/>
            <person name="Miyashita H."/>
            <person name="Page L."/>
            <person name="Ramakrishna P."/>
            <person name="Satoh S."/>
            <person name="Sattley W.M."/>
            <person name="Shimada Y."/>
            <person name="Taylor H.L."/>
            <person name="Tomo T."/>
            <person name="Tsuchiya T."/>
            <person name="Wang Z.T."/>
            <person name="Raymond J."/>
            <person name="Mimuro M."/>
            <person name="Blankenship R.E."/>
            <person name="Touchman J.W."/>
        </authorList>
    </citation>
    <scope>NUCLEOTIDE SEQUENCE [LARGE SCALE GENOMIC DNA]</scope>
    <source>
        <strain evidence="3">MBIC 11017</strain>
        <plasmid evidence="3">Plasmid pREB4</plasmid>
    </source>
</reference>
<keyword evidence="1" id="KW-0812">Transmembrane</keyword>
<keyword evidence="1" id="KW-0472">Membrane</keyword>
<gene>
    <name evidence="2" type="ordered locus">AM1_D0010</name>
</gene>
<sequence length="47" mass="5066">MGAGSGVLGLKGLSYLVLSCLVGLSILLFQGKKPQFSVILNERWRCI</sequence>
<accession>A8ZNC1</accession>